<dbReference type="InterPro" id="IPR036514">
    <property type="entry name" value="SGNH_hydro_sf"/>
</dbReference>
<dbReference type="SUPFAM" id="SSF52266">
    <property type="entry name" value="SGNH hydrolase"/>
    <property type="match status" value="1"/>
</dbReference>
<dbReference type="Proteomes" id="UP000263268">
    <property type="component" value="Unassembled WGS sequence"/>
</dbReference>
<protein>
    <submittedName>
        <fullName evidence="2">GSCFA domain-containing protein</fullName>
    </submittedName>
</protein>
<feature type="domain" description="GSCFA" evidence="1">
    <location>
        <begin position="22"/>
        <end position="274"/>
    </location>
</feature>
<dbReference type="InterPro" id="IPR014982">
    <property type="entry name" value="GSCFA"/>
</dbReference>
<reference evidence="2 3" key="1">
    <citation type="journal article" date="2018" name="Nat. Biotechnol.">
        <title>A standardized bacterial taxonomy based on genome phylogeny substantially revises the tree of life.</title>
        <authorList>
            <person name="Parks D.H."/>
            <person name="Chuvochina M."/>
            <person name="Waite D.W."/>
            <person name="Rinke C."/>
            <person name="Skarshewski A."/>
            <person name="Chaumeil P.A."/>
            <person name="Hugenholtz P."/>
        </authorList>
    </citation>
    <scope>NUCLEOTIDE SEQUENCE [LARGE SCALE GENOMIC DNA]</scope>
    <source>
        <strain evidence="2">UBA10227</strain>
    </source>
</reference>
<dbReference type="EMBL" id="DPRK01000110">
    <property type="protein sequence ID" value="HCY81273.1"/>
    <property type="molecule type" value="Genomic_DNA"/>
</dbReference>
<organism evidence="2 3">
    <name type="scientific">Xanthomarina gelatinilytica</name>
    <dbReference type="NCBI Taxonomy" id="1137281"/>
    <lineage>
        <taxon>Bacteria</taxon>
        <taxon>Pseudomonadati</taxon>
        <taxon>Bacteroidota</taxon>
        <taxon>Flavobacteriia</taxon>
        <taxon>Flavobacteriales</taxon>
        <taxon>Flavobacteriaceae</taxon>
        <taxon>Xanthomarina</taxon>
    </lineage>
</organism>
<name>A0A3D6BQ23_9FLAO</name>
<dbReference type="AlphaFoldDB" id="A0A3D6BQ23"/>
<proteinExistence type="predicted"/>
<evidence type="ECO:0000313" key="2">
    <source>
        <dbReference type="EMBL" id="HCY81273.1"/>
    </source>
</evidence>
<evidence type="ECO:0000259" key="1">
    <source>
        <dbReference type="Pfam" id="PF08885"/>
    </source>
</evidence>
<gene>
    <name evidence="2" type="ORF">DHV22_06570</name>
</gene>
<accession>A0A3D6BQ23</accession>
<evidence type="ECO:0000313" key="3">
    <source>
        <dbReference type="Proteomes" id="UP000263268"/>
    </source>
</evidence>
<comment type="caution">
    <text evidence="2">The sequence shown here is derived from an EMBL/GenBank/DDBJ whole genome shotgun (WGS) entry which is preliminary data.</text>
</comment>
<sequence length="332" mass="38752">MNLQTKIQVKKQPHNQIDYQSKLFLIGSCFVENIGSKLEYFKFKTLQNPFGILFHPLAIENLITNAINEKVYIEEDLFFQNEQWHCFEAHSKLSSTSKNDLLNGLNQQIQAANHQIKDTTHIILTLGTAWVYRFIDTDAIVANCHKVPQKRFLKELLSVDDILQSLQAIVSLIKSVNKKATIVFTVSPVRHLKDGFVENTQSKAHLISAIHEFLHQQPVLTEMRLSGSPTICNQQTFYFPAYELMMDELRDYRFYAEDMVHPNQTAINYIWEIFKEVWISNNAFKTMDEVETIQKGLQHKPFNPNSEAHQLFLQKLSERIDRLQLRFPHILF</sequence>
<dbReference type="GO" id="GO:0016788">
    <property type="term" value="F:hydrolase activity, acting on ester bonds"/>
    <property type="evidence" value="ECO:0007669"/>
    <property type="project" value="UniProtKB-ARBA"/>
</dbReference>
<dbReference type="Gene3D" id="3.40.50.1110">
    <property type="entry name" value="SGNH hydrolase"/>
    <property type="match status" value="1"/>
</dbReference>
<dbReference type="Pfam" id="PF08885">
    <property type="entry name" value="GSCFA"/>
    <property type="match status" value="1"/>
</dbReference>